<dbReference type="InterPro" id="IPR029035">
    <property type="entry name" value="DHS-like_NAD/FAD-binding_dom"/>
</dbReference>
<evidence type="ECO:0000256" key="3">
    <source>
        <dbReference type="ARBA" id="ARBA00023118"/>
    </source>
</evidence>
<dbReference type="PROSITE" id="PS50305">
    <property type="entry name" value="SIRTUIN"/>
    <property type="match status" value="1"/>
</dbReference>
<protein>
    <recommendedName>
        <fullName evidence="6">NAD(+) hydrolase ThsA</fullName>
        <ecNumber evidence="4">3.2.2.5</ecNumber>
    </recommendedName>
</protein>
<evidence type="ECO:0000313" key="11">
    <source>
        <dbReference type="Proteomes" id="UP000515317"/>
    </source>
</evidence>
<dbReference type="AlphaFoldDB" id="A0A6S6QYK5"/>
<evidence type="ECO:0000256" key="6">
    <source>
        <dbReference type="ARBA" id="ARBA00035033"/>
    </source>
</evidence>
<dbReference type="RefSeq" id="WP_222875756.1">
    <property type="nucleotide sequence ID" value="NZ_AP023361.1"/>
</dbReference>
<dbReference type="KEGG" id="tso:IZ6_28950"/>
<accession>A0A6S6QYK5</accession>
<keyword evidence="1" id="KW-0378">Hydrolase</keyword>
<dbReference type="GO" id="GO:0051607">
    <property type="term" value="P:defense response to virus"/>
    <property type="evidence" value="ECO:0007669"/>
    <property type="project" value="UniProtKB-KW"/>
</dbReference>
<comment type="caution">
    <text evidence="8">Lacks conserved residue(s) required for the propagation of feature annotation.</text>
</comment>
<evidence type="ECO:0000259" key="9">
    <source>
        <dbReference type="PROSITE" id="PS50305"/>
    </source>
</evidence>
<comment type="similarity">
    <text evidence="5">Belongs to the soluble Thoeris ThsA family.</text>
</comment>
<gene>
    <name evidence="10" type="ORF">IZ6_28950</name>
</gene>
<proteinExistence type="inferred from homology"/>
<dbReference type="EMBL" id="AP023361">
    <property type="protein sequence ID" value="BCJ92160.1"/>
    <property type="molecule type" value="Genomic_DNA"/>
</dbReference>
<sequence>MKPAVSDFIEDFLGELLEGSAAIFAGAGLSVPAGFVDWRELIRPLAKEVGLNIDLESDLVAVAQFHVNSNGANRSQLHKAVIEALSSDALPTENHRLLARLPISTWWTTNYDKLLENALRDAGKIVDVKSALPQLATTRPRRDATIFKMHGDVDRPDQAVATRDDFEKYTSERGAFITALAGDLVSKTFLFLGFSFTDPNLDQVLTRVRLTFTTNQRRHYAVFKTRAQLPGESQRDFDHFRRRQELVIEDLRRFNVRVLLIDEFSEITEFLTELVNRFQRRTVFISASVVDPTPWTYAGLQRFAQELGRSLIANGSRVATGLGLGVGDAIFTGALREIMRSKMKIEDGLILRPFPQSAEKEKGVWTDYRKELISHAGISLFLFGNKMEGSEIVDASGMLEEFEISVSQGAVVLPIGGTGSVAANLASRVLSDPKKFPGLNDSAVEALKVLEKNPDDLDELIEPIVKLVGELQGGNQNGS</sequence>
<evidence type="ECO:0000256" key="2">
    <source>
        <dbReference type="ARBA" id="ARBA00023027"/>
    </source>
</evidence>
<evidence type="ECO:0000256" key="4">
    <source>
        <dbReference type="ARBA" id="ARBA00034327"/>
    </source>
</evidence>
<organism evidence="10 11">
    <name type="scientific">Terrihabitans soli</name>
    <dbReference type="NCBI Taxonomy" id="708113"/>
    <lineage>
        <taxon>Bacteria</taxon>
        <taxon>Pseudomonadati</taxon>
        <taxon>Pseudomonadota</taxon>
        <taxon>Alphaproteobacteria</taxon>
        <taxon>Hyphomicrobiales</taxon>
        <taxon>Terrihabitans</taxon>
    </lineage>
</organism>
<dbReference type="Gene3D" id="3.40.50.1220">
    <property type="entry name" value="TPP-binding domain"/>
    <property type="match status" value="1"/>
</dbReference>
<name>A0A6S6QYK5_9HYPH</name>
<evidence type="ECO:0000256" key="7">
    <source>
        <dbReference type="ARBA" id="ARBA00047575"/>
    </source>
</evidence>
<evidence type="ECO:0000313" key="10">
    <source>
        <dbReference type="EMBL" id="BCJ92160.1"/>
    </source>
</evidence>
<dbReference type="Pfam" id="PF13289">
    <property type="entry name" value="SIR2_2"/>
    <property type="match status" value="1"/>
</dbReference>
<keyword evidence="2" id="KW-0520">NAD</keyword>
<dbReference type="EC" id="3.2.2.5" evidence="4"/>
<dbReference type="GO" id="GO:0003953">
    <property type="term" value="F:NAD+ nucleosidase activity"/>
    <property type="evidence" value="ECO:0007669"/>
    <property type="project" value="UniProtKB-EC"/>
</dbReference>
<feature type="domain" description="Deacetylase sirtuin-type" evidence="9">
    <location>
        <begin position="1"/>
        <end position="281"/>
    </location>
</feature>
<reference evidence="10 11" key="1">
    <citation type="submission" date="2020-08" db="EMBL/GenBank/DDBJ databases">
        <title>Genome sequence of Rhizobiales bacterium strain IZ6.</title>
        <authorList>
            <person name="Nakai R."/>
            <person name="Naganuma T."/>
        </authorList>
    </citation>
    <scope>NUCLEOTIDE SEQUENCE [LARGE SCALE GENOMIC DNA]</scope>
    <source>
        <strain evidence="10 11">IZ6</strain>
    </source>
</reference>
<evidence type="ECO:0000256" key="1">
    <source>
        <dbReference type="ARBA" id="ARBA00022801"/>
    </source>
</evidence>
<dbReference type="InterPro" id="IPR026590">
    <property type="entry name" value="Ssirtuin_cat_dom"/>
</dbReference>
<dbReference type="Pfam" id="PF18185">
    <property type="entry name" value="STALD"/>
    <property type="match status" value="1"/>
</dbReference>
<evidence type="ECO:0000256" key="5">
    <source>
        <dbReference type="ARBA" id="ARBA00035014"/>
    </source>
</evidence>
<dbReference type="InterPro" id="IPR041486">
    <property type="entry name" value="ThsA_STALD"/>
</dbReference>
<keyword evidence="3" id="KW-0051">Antiviral defense</keyword>
<evidence type="ECO:0000256" key="8">
    <source>
        <dbReference type="PROSITE-ProRule" id="PRU00236"/>
    </source>
</evidence>
<dbReference type="Proteomes" id="UP000515317">
    <property type="component" value="Chromosome"/>
</dbReference>
<dbReference type="SUPFAM" id="SSF52467">
    <property type="entry name" value="DHS-like NAD/FAD-binding domain"/>
    <property type="match status" value="1"/>
</dbReference>
<comment type="catalytic activity">
    <reaction evidence="7">
        <text>NAD(+) + H2O = ADP-D-ribose + nicotinamide + H(+)</text>
        <dbReference type="Rhea" id="RHEA:16301"/>
        <dbReference type="ChEBI" id="CHEBI:15377"/>
        <dbReference type="ChEBI" id="CHEBI:15378"/>
        <dbReference type="ChEBI" id="CHEBI:17154"/>
        <dbReference type="ChEBI" id="CHEBI:57540"/>
        <dbReference type="ChEBI" id="CHEBI:57967"/>
        <dbReference type="EC" id="3.2.2.5"/>
    </reaction>
    <physiologicalReaction direction="left-to-right" evidence="7">
        <dbReference type="Rhea" id="RHEA:16302"/>
    </physiologicalReaction>
</comment>
<dbReference type="CDD" id="cd01406">
    <property type="entry name" value="SIR2-like"/>
    <property type="match status" value="1"/>
</dbReference>
<keyword evidence="11" id="KW-1185">Reference proteome</keyword>